<evidence type="ECO:0000256" key="11">
    <source>
        <dbReference type="ARBA" id="ARBA00023098"/>
    </source>
</evidence>
<keyword evidence="18" id="KW-0479">Metal-binding</keyword>
<feature type="binding site" evidence="18">
    <location>
        <position position="70"/>
    </location>
    <ligand>
        <name>a divalent metal cation</name>
        <dbReference type="ChEBI" id="CHEBI:60240"/>
    </ligand>
</feature>
<keyword evidence="21" id="KW-1185">Reference proteome</keyword>
<keyword evidence="18" id="KW-0460">Magnesium</keyword>
<organism evidence="20 21">
    <name type="scientific">Pedobacter metabolipauper</name>
    <dbReference type="NCBI Taxonomy" id="425513"/>
    <lineage>
        <taxon>Bacteria</taxon>
        <taxon>Pseudomonadati</taxon>
        <taxon>Bacteroidota</taxon>
        <taxon>Sphingobacteriia</taxon>
        <taxon>Sphingobacteriales</taxon>
        <taxon>Sphingobacteriaceae</taxon>
        <taxon>Pedobacter</taxon>
    </lineage>
</organism>
<feature type="binding site" evidence="17">
    <location>
        <position position="70"/>
    </location>
    <ligand>
        <name>ATP</name>
        <dbReference type="ChEBI" id="CHEBI:30616"/>
    </ligand>
</feature>
<keyword evidence="13" id="KW-0594">Phospholipid biosynthesis</keyword>
<keyword evidence="9 17" id="KW-0067">ATP-binding</keyword>
<evidence type="ECO:0000256" key="6">
    <source>
        <dbReference type="ARBA" id="ARBA00022692"/>
    </source>
</evidence>
<dbReference type="OrthoDB" id="1493837at2"/>
<accession>A0A4R6SVB7</accession>
<dbReference type="Pfam" id="PF01219">
    <property type="entry name" value="DAGK_prokar"/>
    <property type="match status" value="1"/>
</dbReference>
<feature type="binding site" evidence="17">
    <location>
        <position position="10"/>
    </location>
    <ligand>
        <name>ATP</name>
        <dbReference type="ChEBI" id="CHEBI:30616"/>
    </ligand>
</feature>
<evidence type="ECO:0000256" key="19">
    <source>
        <dbReference type="SAM" id="Phobius"/>
    </source>
</evidence>
<evidence type="ECO:0000256" key="4">
    <source>
        <dbReference type="ARBA" id="ARBA00022516"/>
    </source>
</evidence>
<evidence type="ECO:0000256" key="8">
    <source>
        <dbReference type="ARBA" id="ARBA00022777"/>
    </source>
</evidence>
<evidence type="ECO:0000256" key="13">
    <source>
        <dbReference type="ARBA" id="ARBA00023209"/>
    </source>
</evidence>
<evidence type="ECO:0000256" key="10">
    <source>
        <dbReference type="ARBA" id="ARBA00022989"/>
    </source>
</evidence>
<comment type="subcellular location">
    <subcellularLocation>
        <location evidence="1">Cell membrane</location>
        <topology evidence="1">Multi-pass membrane protein</topology>
    </subcellularLocation>
</comment>
<evidence type="ECO:0000256" key="5">
    <source>
        <dbReference type="ARBA" id="ARBA00022679"/>
    </source>
</evidence>
<dbReference type="Proteomes" id="UP000295620">
    <property type="component" value="Unassembled WGS sequence"/>
</dbReference>
<keyword evidence="7 17" id="KW-0547">Nucleotide-binding</keyword>
<dbReference type="GO" id="GO:0046872">
    <property type="term" value="F:metal ion binding"/>
    <property type="evidence" value="ECO:0007669"/>
    <property type="project" value="UniProtKB-KW"/>
</dbReference>
<evidence type="ECO:0000256" key="17">
    <source>
        <dbReference type="PIRSR" id="PIRSR600829-3"/>
    </source>
</evidence>
<keyword evidence="10 19" id="KW-1133">Transmembrane helix</keyword>
<keyword evidence="12 19" id="KW-0472">Membrane</keyword>
<evidence type="ECO:0000256" key="9">
    <source>
        <dbReference type="ARBA" id="ARBA00022840"/>
    </source>
</evidence>
<proteinExistence type="inferred from homology"/>
<keyword evidence="3" id="KW-1003">Cell membrane</keyword>
<feature type="active site" description="Proton acceptor" evidence="15">
    <location>
        <position position="63"/>
    </location>
</feature>
<dbReference type="GO" id="GO:0008654">
    <property type="term" value="P:phospholipid biosynthetic process"/>
    <property type="evidence" value="ECO:0007669"/>
    <property type="project" value="UniProtKB-KW"/>
</dbReference>
<evidence type="ECO:0000256" key="2">
    <source>
        <dbReference type="ARBA" id="ARBA00005967"/>
    </source>
</evidence>
<comment type="similarity">
    <text evidence="2">Belongs to the bacterial diacylglycerol kinase family.</text>
</comment>
<evidence type="ECO:0000313" key="21">
    <source>
        <dbReference type="Proteomes" id="UP000295620"/>
    </source>
</evidence>
<evidence type="ECO:0000256" key="12">
    <source>
        <dbReference type="ARBA" id="ARBA00023136"/>
    </source>
</evidence>
<dbReference type="InterPro" id="IPR036945">
    <property type="entry name" value="DAGK_sf"/>
</dbReference>
<keyword evidence="14" id="KW-1208">Phospholipid metabolism</keyword>
<dbReference type="GO" id="GO:0005886">
    <property type="term" value="C:plasma membrane"/>
    <property type="evidence" value="ECO:0007669"/>
    <property type="project" value="UniProtKB-SubCell"/>
</dbReference>
<keyword evidence="6 19" id="KW-0812">Transmembrane</keyword>
<dbReference type="PANTHER" id="PTHR34299:SF1">
    <property type="entry name" value="DIACYLGLYCEROL KINASE"/>
    <property type="match status" value="1"/>
</dbReference>
<dbReference type="GO" id="GO:0016301">
    <property type="term" value="F:kinase activity"/>
    <property type="evidence" value="ECO:0007669"/>
    <property type="project" value="UniProtKB-KW"/>
</dbReference>
<dbReference type="Gene3D" id="1.10.287.3610">
    <property type="match status" value="1"/>
</dbReference>
<evidence type="ECO:0000256" key="16">
    <source>
        <dbReference type="PIRSR" id="PIRSR600829-2"/>
    </source>
</evidence>
<feature type="transmembrane region" description="Helical" evidence="19">
    <location>
        <begin position="23"/>
        <end position="43"/>
    </location>
</feature>
<sequence length="119" mass="13086">MRKFLKSFGYAFSGVSYAFRTQLNFKVHTVALILACLLGWYLNLSLNEWLWITAAAGLVFIAELFNTALEVLVDLVSPSYNEKAKVIKDMAAATVLLAAILAVIIGLAIFIPKLLNYAA</sequence>
<dbReference type="GO" id="GO:0005524">
    <property type="term" value="F:ATP binding"/>
    <property type="evidence" value="ECO:0007669"/>
    <property type="project" value="UniProtKB-KW"/>
</dbReference>
<feature type="transmembrane region" description="Helical" evidence="19">
    <location>
        <begin position="49"/>
        <end position="69"/>
    </location>
</feature>
<dbReference type="PANTHER" id="PTHR34299">
    <property type="entry name" value="DIACYLGLYCEROL KINASE"/>
    <property type="match status" value="1"/>
</dbReference>
<dbReference type="AlphaFoldDB" id="A0A4R6SVB7"/>
<evidence type="ECO:0000256" key="7">
    <source>
        <dbReference type="ARBA" id="ARBA00022741"/>
    </source>
</evidence>
<evidence type="ECO:0000256" key="18">
    <source>
        <dbReference type="PIRSR" id="PIRSR600829-4"/>
    </source>
</evidence>
<feature type="binding site" evidence="16">
    <location>
        <position position="63"/>
    </location>
    <ligand>
        <name>substrate</name>
    </ligand>
</feature>
<feature type="transmembrane region" description="Helical" evidence="19">
    <location>
        <begin position="90"/>
        <end position="111"/>
    </location>
</feature>
<evidence type="ECO:0000256" key="14">
    <source>
        <dbReference type="ARBA" id="ARBA00023264"/>
    </source>
</evidence>
<evidence type="ECO:0000256" key="1">
    <source>
        <dbReference type="ARBA" id="ARBA00004651"/>
    </source>
</evidence>
<gene>
    <name evidence="20" type="ORF">ATK78_3835</name>
</gene>
<evidence type="ECO:0000313" key="20">
    <source>
        <dbReference type="EMBL" id="TDQ07707.1"/>
    </source>
</evidence>
<protein>
    <submittedName>
        <fullName evidence="20">Undecaprenol kinase/diacylglycerol kinase (ATP)</fullName>
    </submittedName>
</protein>
<dbReference type="CDD" id="cd14265">
    <property type="entry name" value="UDPK_IM_like"/>
    <property type="match status" value="1"/>
</dbReference>
<evidence type="ECO:0000256" key="3">
    <source>
        <dbReference type="ARBA" id="ARBA00022475"/>
    </source>
</evidence>
<name>A0A4R6SVB7_9SPHI</name>
<comment type="caution">
    <text evidence="20">The sequence shown here is derived from an EMBL/GenBank/DDBJ whole genome shotgun (WGS) entry which is preliminary data.</text>
</comment>
<keyword evidence="4" id="KW-0444">Lipid biosynthesis</keyword>
<feature type="binding site" evidence="17">
    <location>
        <begin position="88"/>
        <end position="89"/>
    </location>
    <ligand>
        <name>ATP</name>
        <dbReference type="ChEBI" id="CHEBI:30616"/>
    </ligand>
</feature>
<dbReference type="InterPro" id="IPR033717">
    <property type="entry name" value="UDPK"/>
</dbReference>
<dbReference type="RefSeq" id="WP_133577641.1">
    <property type="nucleotide sequence ID" value="NZ_SNYC01000006.1"/>
</dbReference>
<keyword evidence="11" id="KW-0443">Lipid metabolism</keyword>
<reference evidence="20 21" key="1">
    <citation type="submission" date="2019-03" db="EMBL/GenBank/DDBJ databases">
        <title>Genomic Encyclopedia of Archaeal and Bacterial Type Strains, Phase II (KMG-II): from individual species to whole genera.</title>
        <authorList>
            <person name="Goeker M."/>
        </authorList>
    </citation>
    <scope>NUCLEOTIDE SEQUENCE [LARGE SCALE GENOMIC DNA]</scope>
    <source>
        <strain evidence="20 21">DSM 19035</strain>
    </source>
</reference>
<keyword evidence="5" id="KW-0808">Transferase</keyword>
<keyword evidence="8 20" id="KW-0418">Kinase</keyword>
<dbReference type="EMBL" id="SNYC01000006">
    <property type="protein sequence ID" value="TDQ07707.1"/>
    <property type="molecule type" value="Genomic_DNA"/>
</dbReference>
<comment type="cofactor">
    <cofactor evidence="18">
        <name>Mg(2+)</name>
        <dbReference type="ChEBI" id="CHEBI:18420"/>
    </cofactor>
    <text evidence="18">Mn(2+), Zn(2+), Cd(2+) and Co(2+) support activity to lesser extents.</text>
</comment>
<dbReference type="InterPro" id="IPR000829">
    <property type="entry name" value="DAGK"/>
</dbReference>
<evidence type="ECO:0000256" key="15">
    <source>
        <dbReference type="PIRSR" id="PIRSR600829-1"/>
    </source>
</evidence>